<dbReference type="InterPro" id="IPR011051">
    <property type="entry name" value="RmlC_Cupin_sf"/>
</dbReference>
<sequence length="221" mass="24015">MPEQAQPIVHIDDDRFKVTEWRFAPGAETGWHRHGHDYVIVPLTDGTLALDLPGGQAARAELRQGVPYSRRVGVEHNVTNGSSTAPLAFLEVEVVDDALAHRRRATMEALMTAFNARDLEALMSCMAVECAFHASAGPLAEGAVHQGRDAVRAAYAAIFDAFPQAEWGEGAHAVMGDTGLSTWRFRGVTRDGAKVDVHGCDVFTFDGELIAVKDSYRKSRG</sequence>
<dbReference type="Proteomes" id="UP001230978">
    <property type="component" value="Chromosome"/>
</dbReference>
<dbReference type="InterPro" id="IPR032710">
    <property type="entry name" value="NTF2-like_dom_sf"/>
</dbReference>
<dbReference type="InterPro" id="IPR014710">
    <property type="entry name" value="RmlC-like_jellyroll"/>
</dbReference>
<proteinExistence type="predicted"/>
<dbReference type="Pfam" id="PF12680">
    <property type="entry name" value="SnoaL_2"/>
    <property type="match status" value="1"/>
</dbReference>
<accession>A0ABY8Q851</accession>
<dbReference type="SUPFAM" id="SSF54427">
    <property type="entry name" value="NTF2-like"/>
    <property type="match status" value="1"/>
</dbReference>
<dbReference type="RefSeq" id="WP_281467571.1">
    <property type="nucleotide sequence ID" value="NZ_CP124535.1"/>
</dbReference>
<keyword evidence="3" id="KW-1185">Reference proteome</keyword>
<dbReference type="Gene3D" id="2.60.120.10">
    <property type="entry name" value="Jelly Rolls"/>
    <property type="match status" value="1"/>
</dbReference>
<evidence type="ECO:0000313" key="2">
    <source>
        <dbReference type="EMBL" id="WGV16833.1"/>
    </source>
</evidence>
<organism evidence="2 3">
    <name type="scientific">Fuscovulum ytuae</name>
    <dbReference type="NCBI Taxonomy" id="3042299"/>
    <lineage>
        <taxon>Bacteria</taxon>
        <taxon>Pseudomonadati</taxon>
        <taxon>Pseudomonadota</taxon>
        <taxon>Alphaproteobacteria</taxon>
        <taxon>Rhodobacterales</taxon>
        <taxon>Paracoccaceae</taxon>
        <taxon>Fuscovulum</taxon>
    </lineage>
</organism>
<evidence type="ECO:0000259" key="1">
    <source>
        <dbReference type="Pfam" id="PF12680"/>
    </source>
</evidence>
<reference evidence="2 3" key="1">
    <citation type="submission" date="2023-04" db="EMBL/GenBank/DDBJ databases">
        <title>YMD61, complete Genome.</title>
        <authorList>
            <person name="Zhang J."/>
        </authorList>
    </citation>
    <scope>NUCLEOTIDE SEQUENCE [LARGE SCALE GENOMIC DNA]</scope>
    <source>
        <strain evidence="2 3">YMD61</strain>
    </source>
</reference>
<dbReference type="SUPFAM" id="SSF51182">
    <property type="entry name" value="RmlC-like cupins"/>
    <property type="match status" value="1"/>
</dbReference>
<feature type="domain" description="SnoaL-like" evidence="1">
    <location>
        <begin position="108"/>
        <end position="211"/>
    </location>
</feature>
<name>A0ABY8Q851_9RHOB</name>
<dbReference type="Gene3D" id="3.10.450.50">
    <property type="match status" value="1"/>
</dbReference>
<dbReference type="CDD" id="cd06982">
    <property type="entry name" value="cupin_BauB-like"/>
    <property type="match status" value="1"/>
</dbReference>
<protein>
    <submittedName>
        <fullName evidence="2">Nuclear transport factor 2 family protein</fullName>
    </submittedName>
</protein>
<gene>
    <name evidence="2" type="ORF">QF092_03195</name>
</gene>
<evidence type="ECO:0000313" key="3">
    <source>
        <dbReference type="Proteomes" id="UP001230978"/>
    </source>
</evidence>
<dbReference type="InterPro" id="IPR037401">
    <property type="entry name" value="SnoaL-like"/>
</dbReference>
<dbReference type="EMBL" id="CP124535">
    <property type="protein sequence ID" value="WGV16833.1"/>
    <property type="molecule type" value="Genomic_DNA"/>
</dbReference>